<name>A0A9P7L382_9HYPO</name>
<gene>
    <name evidence="1" type="ORF">H9Q72_008962</name>
</gene>
<protein>
    <submittedName>
        <fullName evidence="1">Uncharacterized protein</fullName>
    </submittedName>
</protein>
<dbReference type="EMBL" id="JADFTT010000340">
    <property type="protein sequence ID" value="KAG5762924.1"/>
    <property type="molecule type" value="Genomic_DNA"/>
</dbReference>
<reference evidence="1" key="2">
    <citation type="submission" date="2020-10" db="EMBL/GenBank/DDBJ databases">
        <authorList>
            <person name="Peck L.D."/>
            <person name="Nowell R.W."/>
            <person name="Flood J."/>
            <person name="Ryan M.J."/>
            <person name="Barraclough T.G."/>
        </authorList>
    </citation>
    <scope>NUCLEOTIDE SEQUENCE</scope>
    <source>
        <strain evidence="1">IMI 127659i</strain>
    </source>
</reference>
<comment type="caution">
    <text evidence="1">The sequence shown here is derived from an EMBL/GenBank/DDBJ whole genome shotgun (WGS) entry which is preliminary data.</text>
</comment>
<evidence type="ECO:0000313" key="1">
    <source>
        <dbReference type="EMBL" id="KAG5762924.1"/>
    </source>
</evidence>
<reference evidence="1" key="1">
    <citation type="journal article" date="2020" name="bioRxiv">
        <title>Historical genomics reveals the evolutionary mechanisms behind multiple outbreaks of the host-specific coffee wilt pathogen Fusarium xylarioides.</title>
        <authorList>
            <person name="Peck D."/>
            <person name="Nowell R.W."/>
            <person name="Flood J."/>
            <person name="Ryan M.J."/>
            <person name="Barraclough T.G."/>
        </authorList>
    </citation>
    <scope>NUCLEOTIDE SEQUENCE</scope>
    <source>
        <strain evidence="1">IMI 127659i</strain>
    </source>
</reference>
<dbReference type="Proteomes" id="UP000750502">
    <property type="component" value="Unassembled WGS sequence"/>
</dbReference>
<dbReference type="AlphaFoldDB" id="A0A9P7L382"/>
<sequence>MMGFRYKKKSPVVSLTSLAHSLIPPGFCFNMLPHLTSHQTLIAIKARRHSKPEYLSETGIATVSPTPNCKKRCHLSPLAQAGNEPWPLGEPHLTRAASVSSCLAGGKQA</sequence>
<organism evidence="1 2">
    <name type="scientific">Fusarium xylarioides</name>
    <dbReference type="NCBI Taxonomy" id="221167"/>
    <lineage>
        <taxon>Eukaryota</taxon>
        <taxon>Fungi</taxon>
        <taxon>Dikarya</taxon>
        <taxon>Ascomycota</taxon>
        <taxon>Pezizomycotina</taxon>
        <taxon>Sordariomycetes</taxon>
        <taxon>Hypocreomycetidae</taxon>
        <taxon>Hypocreales</taxon>
        <taxon>Nectriaceae</taxon>
        <taxon>Fusarium</taxon>
        <taxon>Fusarium fujikuroi species complex</taxon>
    </lineage>
</organism>
<evidence type="ECO:0000313" key="2">
    <source>
        <dbReference type="Proteomes" id="UP000750502"/>
    </source>
</evidence>
<accession>A0A9P7L382</accession>
<keyword evidence="2" id="KW-1185">Reference proteome</keyword>
<proteinExistence type="predicted"/>